<name>A0A0L0NZZ6_CANAR</name>
<dbReference type="AlphaFoldDB" id="A0A0L0NZZ6"/>
<protein>
    <submittedName>
        <fullName evidence="1">Uncharacterized protein</fullName>
    </submittedName>
</protein>
<reference evidence="2" key="1">
    <citation type="journal article" date="2015" name="BMC Genomics">
        <title>Draft genome of a commonly misdiagnosed multidrug resistant pathogen Candida auris.</title>
        <authorList>
            <person name="Chatterjee S."/>
            <person name="Alampalli S.V."/>
            <person name="Nageshan R.K."/>
            <person name="Chettiar S.T."/>
            <person name="Joshi S."/>
            <person name="Tatu U.S."/>
        </authorList>
    </citation>
    <scope>NUCLEOTIDE SEQUENCE [LARGE SCALE GENOMIC DNA]</scope>
    <source>
        <strain evidence="2">6684</strain>
    </source>
</reference>
<evidence type="ECO:0000313" key="2">
    <source>
        <dbReference type="Proteomes" id="UP000037122"/>
    </source>
</evidence>
<proteinExistence type="predicted"/>
<dbReference type="Proteomes" id="UP000037122">
    <property type="component" value="Unassembled WGS sequence"/>
</dbReference>
<sequence length="43" mass="4867">MADILCFENKFKLGILKGDQEFANKRLSMKYIAHSAIYVGAKC</sequence>
<comment type="caution">
    <text evidence="1">The sequence shown here is derived from an EMBL/GenBank/DDBJ whole genome shotgun (WGS) entry which is preliminary data.</text>
</comment>
<evidence type="ECO:0000313" key="1">
    <source>
        <dbReference type="EMBL" id="KND99544.1"/>
    </source>
</evidence>
<organism evidence="1 2">
    <name type="scientific">Candidozyma auris</name>
    <name type="common">Yeast</name>
    <name type="synonym">Candida auris</name>
    <dbReference type="NCBI Taxonomy" id="498019"/>
    <lineage>
        <taxon>Eukaryota</taxon>
        <taxon>Fungi</taxon>
        <taxon>Dikarya</taxon>
        <taxon>Ascomycota</taxon>
        <taxon>Saccharomycotina</taxon>
        <taxon>Pichiomycetes</taxon>
        <taxon>Metschnikowiaceae</taxon>
        <taxon>Candidozyma</taxon>
    </lineage>
</organism>
<accession>A0A0L0NZZ6</accession>
<dbReference type="EMBL" id="LGST01000023">
    <property type="protein sequence ID" value="KND99544.1"/>
    <property type="molecule type" value="Genomic_DNA"/>
</dbReference>
<dbReference type="VEuPathDB" id="FungiDB:QG37_03695"/>
<gene>
    <name evidence="1" type="ORF">QG37_03695</name>
</gene>